<accession>A0A9N9BZL5</accession>
<dbReference type="PROSITE" id="PS51460">
    <property type="entry name" value="GAR"/>
    <property type="match status" value="1"/>
</dbReference>
<evidence type="ECO:0000313" key="8">
    <source>
        <dbReference type="Proteomes" id="UP000789572"/>
    </source>
</evidence>
<feature type="region of interest" description="Disordered" evidence="5">
    <location>
        <begin position="604"/>
        <end position="741"/>
    </location>
</feature>
<reference evidence="7" key="1">
    <citation type="submission" date="2021-06" db="EMBL/GenBank/DDBJ databases">
        <authorList>
            <person name="Kallberg Y."/>
            <person name="Tangrot J."/>
            <person name="Rosling A."/>
        </authorList>
    </citation>
    <scope>NUCLEOTIDE SEQUENCE</scope>
    <source>
        <strain evidence="7">IA702</strain>
    </source>
</reference>
<dbReference type="AlphaFoldDB" id="A0A9N9BZL5"/>
<proteinExistence type="predicted"/>
<feature type="compositionally biased region" description="Acidic residues" evidence="5">
    <location>
        <begin position="723"/>
        <end position="732"/>
    </location>
</feature>
<feature type="compositionally biased region" description="Low complexity" evidence="5">
    <location>
        <begin position="371"/>
        <end position="386"/>
    </location>
</feature>
<sequence>MSHMPEPLSHHSSQRTPAEQYSGLNTLAHQVQTLHSLSTPNANIYHAISTPDLSLSNLLDTFSEAIKEFDNWLECAQLVILTLEETVRDGVPVRSISEVDVLIQKFTQNIALLKDLSVPILDRQKVDESIKDEGEDSETDSNNKKDYTNKYDSSNILSAIERIQNEWLETKQSFTKIKKEMTESKHRRELLETMDQILASIEELNTNIFEYQEQRHSGFTSSDDLPFPRLSSSPSSSSRPMTPATPSNNEFSSRSDIALMQLDSRMEPLSARIDYLRSRLSAPNAPSDPNGSLSKKHNLLTNRWDVLKQEMESLRDELKDDRWVGLFKQVTGQATQMMDSLDRAVRQCKDFFSRAINRSDSPSRVSGRGVSNNNSRYNQRSNNGSSAYSQNSIQPQIPITTRNYQRLYKQFDAKRKYYVPAVNKMLTMLGSEINNRTRRDAEIIQKYNAMKSRWGSILEGVRDVQQDMPQLETIMDTAFIGSNSPPSSIPSSLASSPPISPSIRPIKGMFSPESGSPPKVSPYRSIRPDRDRSLSPSGSNARSPSLRSKSPSPRTGSPYGRALYPPNGMRRADSPQSTDRSNWQYNYSPDKYVDRYDKSYVSDKYSPYSPGSSSQYHRSLSPQLGYDRTSNKLRSKSTSRPESPIRPMTARPMSTRPISPAERPATGIPRPVTSMSMRPRRTTPATTSSGMASAFTRLSISPTPHMNRRRSETPSSIASDDQFGVDDDDDDSSGSPLSDTLHLMQRDLPPYIPVKSDPLDVEVGKVVNGSPISVKVERVSGGGGKYYFGSERIGQTRKVQMCKLINSSNGGSKVMVRVGGGWQDLDMFLLNHSLSS</sequence>
<dbReference type="InterPro" id="IPR003108">
    <property type="entry name" value="GAR_dom"/>
</dbReference>
<feature type="region of interest" description="Disordered" evidence="5">
    <location>
        <begin position="217"/>
        <end position="254"/>
    </location>
</feature>
<dbReference type="GO" id="GO:0051293">
    <property type="term" value="P:establishment of spindle localization"/>
    <property type="evidence" value="ECO:0007669"/>
    <property type="project" value="TreeGrafter"/>
</dbReference>
<keyword evidence="4" id="KW-0175">Coiled coil</keyword>
<evidence type="ECO:0000256" key="2">
    <source>
        <dbReference type="ARBA" id="ARBA00022490"/>
    </source>
</evidence>
<comment type="subcellular location">
    <subcellularLocation>
        <location evidence="1">Cytoplasm</location>
        <location evidence="1">Cytoskeleton</location>
    </subcellularLocation>
</comment>
<dbReference type="Proteomes" id="UP000789572">
    <property type="component" value="Unassembled WGS sequence"/>
</dbReference>
<dbReference type="GO" id="GO:0030473">
    <property type="term" value="P:nuclear migration along microtubule"/>
    <property type="evidence" value="ECO:0007669"/>
    <property type="project" value="TreeGrafter"/>
</dbReference>
<dbReference type="Pfam" id="PF08580">
    <property type="entry name" value="KAR9"/>
    <property type="match status" value="1"/>
</dbReference>
<dbReference type="GO" id="GO:0005816">
    <property type="term" value="C:spindle pole body"/>
    <property type="evidence" value="ECO:0007669"/>
    <property type="project" value="TreeGrafter"/>
</dbReference>
<feature type="compositionally biased region" description="Low complexity" evidence="5">
    <location>
        <begin position="542"/>
        <end position="554"/>
    </location>
</feature>
<dbReference type="InterPro" id="IPR013889">
    <property type="entry name" value="Karyogamy_KAR9"/>
</dbReference>
<evidence type="ECO:0000256" key="5">
    <source>
        <dbReference type="SAM" id="MobiDB-lite"/>
    </source>
</evidence>
<dbReference type="GO" id="GO:0008017">
    <property type="term" value="F:microtubule binding"/>
    <property type="evidence" value="ECO:0007669"/>
    <property type="project" value="InterPro"/>
</dbReference>
<feature type="coiled-coil region" evidence="4">
    <location>
        <begin position="187"/>
        <end position="214"/>
    </location>
</feature>
<comment type="caution">
    <text evidence="7">The sequence shown here is derived from an EMBL/GenBank/DDBJ whole genome shotgun (WGS) entry which is preliminary data.</text>
</comment>
<feature type="compositionally biased region" description="Polar residues" evidence="5">
    <location>
        <begin position="574"/>
        <end position="587"/>
    </location>
</feature>
<protein>
    <submittedName>
        <fullName evidence="7">7049_t:CDS:1</fullName>
    </submittedName>
</protein>
<evidence type="ECO:0000313" key="7">
    <source>
        <dbReference type="EMBL" id="CAG8581284.1"/>
    </source>
</evidence>
<organism evidence="7 8">
    <name type="scientific">Paraglomus occultum</name>
    <dbReference type="NCBI Taxonomy" id="144539"/>
    <lineage>
        <taxon>Eukaryota</taxon>
        <taxon>Fungi</taxon>
        <taxon>Fungi incertae sedis</taxon>
        <taxon>Mucoromycota</taxon>
        <taxon>Glomeromycotina</taxon>
        <taxon>Glomeromycetes</taxon>
        <taxon>Paraglomerales</taxon>
        <taxon>Paraglomeraceae</taxon>
        <taxon>Paraglomus</taxon>
    </lineage>
</organism>
<dbReference type="PANTHER" id="PTHR37271:SF1">
    <property type="entry name" value="KARYOGAMY PROTEIN KAR9"/>
    <property type="match status" value="1"/>
</dbReference>
<gene>
    <name evidence="7" type="ORF">POCULU_LOCUS6502</name>
</gene>
<dbReference type="EMBL" id="CAJVPJ010001213">
    <property type="protein sequence ID" value="CAG8581284.1"/>
    <property type="molecule type" value="Genomic_DNA"/>
</dbReference>
<evidence type="ECO:0000259" key="6">
    <source>
        <dbReference type="PROSITE" id="PS51460"/>
    </source>
</evidence>
<keyword evidence="8" id="KW-1185">Reference proteome</keyword>
<feature type="region of interest" description="Disordered" evidence="5">
    <location>
        <begin position="479"/>
        <end position="588"/>
    </location>
</feature>
<keyword evidence="3" id="KW-0206">Cytoskeleton</keyword>
<dbReference type="OrthoDB" id="5559380at2759"/>
<feature type="region of interest" description="Disordered" evidence="5">
    <location>
        <begin position="129"/>
        <end position="148"/>
    </location>
</feature>
<dbReference type="SUPFAM" id="SSF143575">
    <property type="entry name" value="GAS2 domain-like"/>
    <property type="match status" value="1"/>
</dbReference>
<keyword evidence="2" id="KW-0963">Cytoplasm</keyword>
<feature type="compositionally biased region" description="Low complexity" evidence="5">
    <location>
        <begin position="605"/>
        <end position="614"/>
    </location>
</feature>
<dbReference type="Gene3D" id="3.30.920.20">
    <property type="entry name" value="Gas2-like domain"/>
    <property type="match status" value="1"/>
</dbReference>
<feature type="region of interest" description="Disordered" evidence="5">
    <location>
        <begin position="359"/>
        <end position="394"/>
    </location>
</feature>
<dbReference type="GO" id="GO:0043332">
    <property type="term" value="C:mating projection tip"/>
    <property type="evidence" value="ECO:0007669"/>
    <property type="project" value="TreeGrafter"/>
</dbReference>
<evidence type="ECO:0000256" key="1">
    <source>
        <dbReference type="ARBA" id="ARBA00004245"/>
    </source>
</evidence>
<feature type="compositionally biased region" description="Low complexity" evidence="5">
    <location>
        <begin position="221"/>
        <end position="247"/>
    </location>
</feature>
<dbReference type="Pfam" id="PF02187">
    <property type="entry name" value="GAS2"/>
    <property type="match status" value="1"/>
</dbReference>
<dbReference type="SMART" id="SM00243">
    <property type="entry name" value="GAS2"/>
    <property type="match status" value="1"/>
</dbReference>
<dbReference type="PANTHER" id="PTHR37271">
    <property type="entry name" value="KARYOGAMY PROTEIN KAR9"/>
    <property type="match status" value="1"/>
</dbReference>
<dbReference type="GO" id="GO:0005938">
    <property type="term" value="C:cell cortex"/>
    <property type="evidence" value="ECO:0007669"/>
    <property type="project" value="TreeGrafter"/>
</dbReference>
<evidence type="ECO:0000256" key="3">
    <source>
        <dbReference type="ARBA" id="ARBA00023212"/>
    </source>
</evidence>
<evidence type="ECO:0000256" key="4">
    <source>
        <dbReference type="SAM" id="Coils"/>
    </source>
</evidence>
<name>A0A9N9BZL5_9GLOM</name>
<feature type="compositionally biased region" description="Low complexity" evidence="5">
    <location>
        <begin position="480"/>
        <end position="506"/>
    </location>
</feature>
<dbReference type="InterPro" id="IPR036534">
    <property type="entry name" value="GAR_dom_sf"/>
</dbReference>
<feature type="domain" description="GAR" evidence="6">
    <location>
        <begin position="754"/>
        <end position="836"/>
    </location>
</feature>